<dbReference type="AlphaFoldDB" id="A0A2U1FAG7"/>
<accession>A0A2U1FAG7</accession>
<sequence>MIVALIVAICTLSSVAAEAQRINMDALRRENGIESVYLSKSMLKNSSKYLKRKTDLSINNSMLNGMHIFSADRQQTAAANLLRRTFSPMLQGAWGNYDELMFVRKTEEQMALFAERSKKDLYKSLVLYTEDVREVRAVIFEGEFTRDQLDQMINSGGRLYSLPHNGRSLKLYNWQGPNGSQLHKGQLNTEWDRARQQFDRNFGAYRKELELARKEMDKLRGAGRNQLAKDYQKWIKEYQQHIAQFRKEWDRVRQQFEKDSKKYEKELERARKEMNDASGIDRKLMTRDDQAFLKEYQQNLAELNKEWNQVRRKFEQANKEYRKELKEVHRKNASLFK</sequence>
<feature type="signal peptide" evidence="2">
    <location>
        <begin position="1"/>
        <end position="19"/>
    </location>
</feature>
<proteinExistence type="predicted"/>
<organism evidence="3 4">
    <name type="scientific">Porphyromonas loveana</name>
    <dbReference type="NCBI Taxonomy" id="1884669"/>
    <lineage>
        <taxon>Bacteria</taxon>
        <taxon>Pseudomonadati</taxon>
        <taxon>Bacteroidota</taxon>
        <taxon>Bacteroidia</taxon>
        <taxon>Bacteroidales</taxon>
        <taxon>Porphyromonadaceae</taxon>
        <taxon>Porphyromonas</taxon>
    </lineage>
</organism>
<evidence type="ECO:0000256" key="2">
    <source>
        <dbReference type="SAM" id="SignalP"/>
    </source>
</evidence>
<keyword evidence="1" id="KW-0175">Coiled coil</keyword>
<keyword evidence="4" id="KW-1185">Reference proteome</keyword>
<reference evidence="3 4" key="1">
    <citation type="submission" date="2018-04" db="EMBL/GenBank/DDBJ databases">
        <title>Genomic Encyclopedia of Type Strains, Phase IV (KMG-IV): sequencing the most valuable type-strain genomes for metagenomic binning, comparative biology and taxonomic classification.</title>
        <authorList>
            <person name="Goeker M."/>
        </authorList>
    </citation>
    <scope>NUCLEOTIDE SEQUENCE [LARGE SCALE GENOMIC DNA]</scope>
    <source>
        <strain evidence="3 4">DSM 28520</strain>
    </source>
</reference>
<gene>
    <name evidence="3" type="ORF">C7382_11054</name>
</gene>
<feature type="chain" id="PRO_5015415336" evidence="2">
    <location>
        <begin position="20"/>
        <end position="337"/>
    </location>
</feature>
<comment type="caution">
    <text evidence="3">The sequence shown here is derived from an EMBL/GenBank/DDBJ whole genome shotgun (WGS) entry which is preliminary data.</text>
</comment>
<dbReference type="Pfam" id="PF14060">
    <property type="entry name" value="DUF4252"/>
    <property type="match status" value="1"/>
</dbReference>
<evidence type="ECO:0000313" key="4">
    <source>
        <dbReference type="Proteomes" id="UP000245462"/>
    </source>
</evidence>
<protein>
    <submittedName>
        <fullName evidence="3">Uncharacterized protein DUF4252</fullName>
    </submittedName>
</protein>
<dbReference type="InterPro" id="IPR025348">
    <property type="entry name" value="DUF4252"/>
</dbReference>
<feature type="coiled-coil region" evidence="1">
    <location>
        <begin position="202"/>
        <end position="331"/>
    </location>
</feature>
<keyword evidence="2" id="KW-0732">Signal</keyword>
<evidence type="ECO:0000313" key="3">
    <source>
        <dbReference type="EMBL" id="PVZ09187.1"/>
    </source>
</evidence>
<dbReference type="EMBL" id="QEKY01000010">
    <property type="protein sequence ID" value="PVZ09187.1"/>
    <property type="molecule type" value="Genomic_DNA"/>
</dbReference>
<name>A0A2U1FAG7_9PORP</name>
<dbReference type="Proteomes" id="UP000245462">
    <property type="component" value="Unassembled WGS sequence"/>
</dbReference>
<evidence type="ECO:0000256" key="1">
    <source>
        <dbReference type="SAM" id="Coils"/>
    </source>
</evidence>